<reference evidence="2 3" key="1">
    <citation type="submission" date="2018-06" db="EMBL/GenBank/DDBJ databases">
        <title>A transcriptomic atlas of mushroom development highlights an independent origin of complex multicellularity.</title>
        <authorList>
            <consortium name="DOE Joint Genome Institute"/>
            <person name="Krizsan K."/>
            <person name="Almasi E."/>
            <person name="Merenyi Z."/>
            <person name="Sahu N."/>
            <person name="Viragh M."/>
            <person name="Koszo T."/>
            <person name="Mondo S."/>
            <person name="Kiss B."/>
            <person name="Balint B."/>
            <person name="Kues U."/>
            <person name="Barry K."/>
            <person name="Hegedus J.C."/>
            <person name="Henrissat B."/>
            <person name="Johnson J."/>
            <person name="Lipzen A."/>
            <person name="Ohm R."/>
            <person name="Nagy I."/>
            <person name="Pangilinan J."/>
            <person name="Yan J."/>
            <person name="Xiong Y."/>
            <person name="Grigoriev I.V."/>
            <person name="Hibbett D.S."/>
            <person name="Nagy L.G."/>
        </authorList>
    </citation>
    <scope>NUCLEOTIDE SEQUENCE [LARGE SCALE GENOMIC DNA]</scope>
    <source>
        <strain evidence="2 3">SZMC22713</strain>
    </source>
</reference>
<dbReference type="Pfam" id="PF20151">
    <property type="entry name" value="DUF6533"/>
    <property type="match status" value="1"/>
</dbReference>
<dbReference type="VEuPathDB" id="FungiDB:BD410DRAFT_796764"/>
<name>A0A4Y7PIX5_9AGAM</name>
<evidence type="ECO:0000313" key="3">
    <source>
        <dbReference type="Proteomes" id="UP000294933"/>
    </source>
</evidence>
<dbReference type="EMBL" id="ML170294">
    <property type="protein sequence ID" value="TDL15028.1"/>
    <property type="molecule type" value="Genomic_DNA"/>
</dbReference>
<dbReference type="AlphaFoldDB" id="A0A4Y7PIX5"/>
<proteinExistence type="predicted"/>
<keyword evidence="3" id="KW-1185">Reference proteome</keyword>
<gene>
    <name evidence="2" type="ORF">BD410DRAFT_796764</name>
</gene>
<accession>A0A4Y7PIX5</accession>
<dbReference type="OrthoDB" id="3354157at2759"/>
<dbReference type="Proteomes" id="UP000294933">
    <property type="component" value="Unassembled WGS sequence"/>
</dbReference>
<organism evidence="2 3">
    <name type="scientific">Rickenella mellea</name>
    <dbReference type="NCBI Taxonomy" id="50990"/>
    <lineage>
        <taxon>Eukaryota</taxon>
        <taxon>Fungi</taxon>
        <taxon>Dikarya</taxon>
        <taxon>Basidiomycota</taxon>
        <taxon>Agaricomycotina</taxon>
        <taxon>Agaricomycetes</taxon>
        <taxon>Hymenochaetales</taxon>
        <taxon>Rickenellaceae</taxon>
        <taxon>Rickenella</taxon>
    </lineage>
</organism>
<evidence type="ECO:0000259" key="1">
    <source>
        <dbReference type="Pfam" id="PF20151"/>
    </source>
</evidence>
<evidence type="ECO:0000313" key="2">
    <source>
        <dbReference type="EMBL" id="TDL15028.1"/>
    </source>
</evidence>
<dbReference type="InterPro" id="IPR045340">
    <property type="entry name" value="DUF6533"/>
</dbReference>
<sequence>MTDQMTLLIDFAQDLRMTRMLSVSSTTVLFYDAILSFPSELEYIWNGPRGTGKILYLAGRYPFL</sequence>
<feature type="domain" description="DUF6533" evidence="1">
    <location>
        <begin position="21"/>
        <end position="63"/>
    </location>
</feature>
<protein>
    <recommendedName>
        <fullName evidence="1">DUF6533 domain-containing protein</fullName>
    </recommendedName>
</protein>